<dbReference type="Proteomes" id="UP000026961">
    <property type="component" value="Chromosome 8"/>
</dbReference>
<sequence length="104" mass="12054">MQTQLKGILQLYELSSGQMINNNESAVIFSKNTRDQKRSEVMQMLHITKETQNEKYLGLPMYIRKSRAEALEYLTDKSLAKNSQVKGDYDQSCSSYPYLHHGIF</sequence>
<reference evidence="1" key="2">
    <citation type="submission" date="2018-05" db="EMBL/GenBank/DDBJ databases">
        <title>OgluRS3 (Oryza glumaepatula Reference Sequence Version 3).</title>
        <authorList>
            <person name="Zhang J."/>
            <person name="Kudrna D."/>
            <person name="Lee S."/>
            <person name="Talag J."/>
            <person name="Welchert J."/>
            <person name="Wing R.A."/>
        </authorList>
    </citation>
    <scope>NUCLEOTIDE SEQUENCE [LARGE SCALE GENOMIC DNA]</scope>
</reference>
<dbReference type="EnsemblPlants" id="OGLUM08G07620.1">
    <property type="protein sequence ID" value="OGLUM08G07620.1"/>
    <property type="gene ID" value="OGLUM08G07620"/>
</dbReference>
<name>A0A0E0ASK8_9ORYZ</name>
<organism evidence="1">
    <name type="scientific">Oryza glumipatula</name>
    <dbReference type="NCBI Taxonomy" id="40148"/>
    <lineage>
        <taxon>Eukaryota</taxon>
        <taxon>Viridiplantae</taxon>
        <taxon>Streptophyta</taxon>
        <taxon>Embryophyta</taxon>
        <taxon>Tracheophyta</taxon>
        <taxon>Spermatophyta</taxon>
        <taxon>Magnoliopsida</taxon>
        <taxon>Liliopsida</taxon>
        <taxon>Poales</taxon>
        <taxon>Poaceae</taxon>
        <taxon>BOP clade</taxon>
        <taxon>Oryzoideae</taxon>
        <taxon>Oryzeae</taxon>
        <taxon>Oryzinae</taxon>
        <taxon>Oryza</taxon>
    </lineage>
</organism>
<evidence type="ECO:0000313" key="2">
    <source>
        <dbReference type="Proteomes" id="UP000026961"/>
    </source>
</evidence>
<protein>
    <submittedName>
        <fullName evidence="1">Uncharacterized protein</fullName>
    </submittedName>
</protein>
<accession>A0A0E0ASK8</accession>
<proteinExistence type="predicted"/>
<dbReference type="Gramene" id="OGLUM08G07620.1">
    <property type="protein sequence ID" value="OGLUM08G07620.1"/>
    <property type="gene ID" value="OGLUM08G07620"/>
</dbReference>
<dbReference type="AlphaFoldDB" id="A0A0E0ASK8"/>
<evidence type="ECO:0000313" key="1">
    <source>
        <dbReference type="EnsemblPlants" id="OGLUM08G07620.1"/>
    </source>
</evidence>
<keyword evidence="2" id="KW-1185">Reference proteome</keyword>
<dbReference type="STRING" id="40148.A0A0E0ASK8"/>
<dbReference type="HOGENOM" id="CLU_2254350_0_0_1"/>
<reference evidence="1" key="1">
    <citation type="submission" date="2015-04" db="UniProtKB">
        <authorList>
            <consortium name="EnsemblPlants"/>
        </authorList>
    </citation>
    <scope>IDENTIFICATION</scope>
</reference>